<name>C0CXC7_9FIRM</name>
<organism evidence="1 2">
    <name type="scientific">[Clostridium] asparagiforme DSM 15981</name>
    <dbReference type="NCBI Taxonomy" id="518636"/>
    <lineage>
        <taxon>Bacteria</taxon>
        <taxon>Bacillati</taxon>
        <taxon>Bacillota</taxon>
        <taxon>Clostridia</taxon>
        <taxon>Lachnospirales</taxon>
        <taxon>Lachnospiraceae</taxon>
        <taxon>Enterocloster</taxon>
    </lineage>
</organism>
<dbReference type="Proteomes" id="UP000004756">
    <property type="component" value="Unassembled WGS sequence"/>
</dbReference>
<keyword evidence="2" id="KW-1185">Reference proteome</keyword>
<reference evidence="1 2" key="1">
    <citation type="submission" date="2009-02" db="EMBL/GenBank/DDBJ databases">
        <title>Draft genome sequence of Clostridium asparagiforme (DSM 15981).</title>
        <authorList>
            <person name="Sudarsanam P."/>
            <person name="Ley R."/>
            <person name="Guruge J."/>
            <person name="Turnbaugh P.J."/>
            <person name="Mahowald M."/>
            <person name="Liep D."/>
            <person name="Gordon J."/>
        </authorList>
    </citation>
    <scope>NUCLEOTIDE SEQUENCE [LARGE SCALE GENOMIC DNA]</scope>
    <source>
        <strain evidence="1 2">DSM 15981</strain>
    </source>
</reference>
<evidence type="ECO:0000313" key="2">
    <source>
        <dbReference type="Proteomes" id="UP000004756"/>
    </source>
</evidence>
<comment type="caution">
    <text evidence="1">The sequence shown here is derived from an EMBL/GenBank/DDBJ whole genome shotgun (WGS) entry which is preliminary data.</text>
</comment>
<gene>
    <name evidence="1" type="ORF">CLOSTASPAR_01648</name>
</gene>
<proteinExistence type="predicted"/>
<sequence length="39" mass="4649">MHPARLLELRGGIFDWNIPLSFCPEPMELCMFNRKMLKL</sequence>
<dbReference type="HOGENOM" id="CLU_3307064_0_0_9"/>
<dbReference type="EMBL" id="ACCJ01000081">
    <property type="protein sequence ID" value="EEG56251.1"/>
    <property type="molecule type" value="Genomic_DNA"/>
</dbReference>
<dbReference type="AlphaFoldDB" id="C0CXC7"/>
<evidence type="ECO:0000313" key="1">
    <source>
        <dbReference type="EMBL" id="EEG56251.1"/>
    </source>
</evidence>
<accession>C0CXC7</accession>
<protein>
    <submittedName>
        <fullName evidence="1">Uncharacterized protein</fullName>
    </submittedName>
</protein>